<sequence length="84" mass="9315">MVQEISLVPGRGVVSTEGVNPVATTPVLEGERTIADWQDRFSDLPPDFVVQVVLGFNEVSLPNLVNARIHHDLMATRIMVRPHE</sequence>
<comment type="caution">
    <text evidence="1">The sequence shown here is derived from an EMBL/GenBank/DDBJ whole genome shotgun (WGS) entry which is preliminary data.</text>
</comment>
<dbReference type="EMBL" id="MEZK01000015">
    <property type="protein sequence ID" value="OGD62866.1"/>
    <property type="molecule type" value="Genomic_DNA"/>
</dbReference>
<dbReference type="Proteomes" id="UP000177006">
    <property type="component" value="Unassembled WGS sequence"/>
</dbReference>
<name>A0A1F5E6D6_9BACT</name>
<reference evidence="1 2" key="1">
    <citation type="journal article" date="2016" name="Nat. Commun.">
        <title>Thousands of microbial genomes shed light on interconnected biogeochemical processes in an aquifer system.</title>
        <authorList>
            <person name="Anantharaman K."/>
            <person name="Brown C.T."/>
            <person name="Hug L.A."/>
            <person name="Sharon I."/>
            <person name="Castelle C.J."/>
            <person name="Probst A.J."/>
            <person name="Thomas B.C."/>
            <person name="Singh A."/>
            <person name="Wilkins M.J."/>
            <person name="Karaoz U."/>
            <person name="Brodie E.L."/>
            <person name="Williams K.H."/>
            <person name="Hubbard S.S."/>
            <person name="Banfield J.F."/>
        </authorList>
    </citation>
    <scope>NUCLEOTIDE SEQUENCE [LARGE SCALE GENOMIC DNA]</scope>
</reference>
<proteinExistence type="predicted"/>
<accession>A0A1F5E6D6</accession>
<evidence type="ECO:0000313" key="2">
    <source>
        <dbReference type="Proteomes" id="UP000177006"/>
    </source>
</evidence>
<dbReference type="AlphaFoldDB" id="A0A1F5E6D6"/>
<organism evidence="1 2">
    <name type="scientific">Candidatus Beckwithbacteria bacterium RBG_13_42_9</name>
    <dbReference type="NCBI Taxonomy" id="1797457"/>
    <lineage>
        <taxon>Bacteria</taxon>
        <taxon>Candidatus Beckwithiibacteriota</taxon>
    </lineage>
</organism>
<protein>
    <submittedName>
        <fullName evidence="1">Uncharacterized protein</fullName>
    </submittedName>
</protein>
<evidence type="ECO:0000313" key="1">
    <source>
        <dbReference type="EMBL" id="OGD62866.1"/>
    </source>
</evidence>
<gene>
    <name evidence="1" type="ORF">A2160_05775</name>
</gene>